<name>A0ACB7RT00_HYAAI</name>
<accession>A0ACB7RT00</accession>
<organism evidence="1 2">
    <name type="scientific">Hyalomma asiaticum</name>
    <name type="common">Tick</name>
    <dbReference type="NCBI Taxonomy" id="266040"/>
    <lineage>
        <taxon>Eukaryota</taxon>
        <taxon>Metazoa</taxon>
        <taxon>Ecdysozoa</taxon>
        <taxon>Arthropoda</taxon>
        <taxon>Chelicerata</taxon>
        <taxon>Arachnida</taxon>
        <taxon>Acari</taxon>
        <taxon>Parasitiformes</taxon>
        <taxon>Ixodida</taxon>
        <taxon>Ixodoidea</taxon>
        <taxon>Ixodidae</taxon>
        <taxon>Hyalomminae</taxon>
        <taxon>Hyalomma</taxon>
    </lineage>
</organism>
<gene>
    <name evidence="1" type="ORF">HPB50_013087</name>
</gene>
<evidence type="ECO:0000313" key="2">
    <source>
        <dbReference type="Proteomes" id="UP000821845"/>
    </source>
</evidence>
<sequence>MSACEEVRRLAPRSRRGDALEKRRVDYAETKEKTTKAKATTRNGKKNEKKRKDRGSRCRRPPPRAVIILTAAPLHRIRYATPVAKLEDASRAFPPTFLAVFVFIILPLFVTVEPEHLLQQQDFLTCGVCQKEFALSDIVRFIQHKVHSCNKENCLLFDGSPGEDDFDADRPDLPVGSAAASANSNAVGAVTGSTPTSRRCPGSGSQVSALSSLKRSHHHGSSGGTSVTASSTTSSSSHHHHHHRLAHNNIGSVTNSNSNHSLDLADRLKARVSLEPHLHKYGSSTTSGGGGAFGAASRTGSGGGLLVNDSNGGGGGVASPTSPAEGHAVVSGVGPGAGVPLVKSPPASSVSPVRRPASTVDVGVNTTYTDFVQARDFAAVLRRSFAP</sequence>
<proteinExistence type="predicted"/>
<keyword evidence="2" id="KW-1185">Reference proteome</keyword>
<dbReference type="EMBL" id="CM023487">
    <property type="protein sequence ID" value="KAH6926042.1"/>
    <property type="molecule type" value="Genomic_DNA"/>
</dbReference>
<reference evidence="1" key="1">
    <citation type="submission" date="2020-05" db="EMBL/GenBank/DDBJ databases">
        <title>Large-scale comparative analyses of tick genomes elucidate their genetic diversity and vector capacities.</title>
        <authorList>
            <person name="Jia N."/>
            <person name="Wang J."/>
            <person name="Shi W."/>
            <person name="Du L."/>
            <person name="Sun Y."/>
            <person name="Zhan W."/>
            <person name="Jiang J."/>
            <person name="Wang Q."/>
            <person name="Zhang B."/>
            <person name="Ji P."/>
            <person name="Sakyi L.B."/>
            <person name="Cui X."/>
            <person name="Yuan T."/>
            <person name="Jiang B."/>
            <person name="Yang W."/>
            <person name="Lam T.T.-Y."/>
            <person name="Chang Q."/>
            <person name="Ding S."/>
            <person name="Wang X."/>
            <person name="Zhu J."/>
            <person name="Ruan X."/>
            <person name="Zhao L."/>
            <person name="Wei J."/>
            <person name="Que T."/>
            <person name="Du C."/>
            <person name="Cheng J."/>
            <person name="Dai P."/>
            <person name="Han X."/>
            <person name="Huang E."/>
            <person name="Gao Y."/>
            <person name="Liu J."/>
            <person name="Shao H."/>
            <person name="Ye R."/>
            <person name="Li L."/>
            <person name="Wei W."/>
            <person name="Wang X."/>
            <person name="Wang C."/>
            <person name="Yang T."/>
            <person name="Huo Q."/>
            <person name="Li W."/>
            <person name="Guo W."/>
            <person name="Chen H."/>
            <person name="Zhou L."/>
            <person name="Ni X."/>
            <person name="Tian J."/>
            <person name="Zhou Y."/>
            <person name="Sheng Y."/>
            <person name="Liu T."/>
            <person name="Pan Y."/>
            <person name="Xia L."/>
            <person name="Li J."/>
            <person name="Zhao F."/>
            <person name="Cao W."/>
        </authorList>
    </citation>
    <scope>NUCLEOTIDE SEQUENCE</scope>
    <source>
        <strain evidence="1">Hyas-2018</strain>
    </source>
</reference>
<dbReference type="Proteomes" id="UP000821845">
    <property type="component" value="Chromosome 7"/>
</dbReference>
<protein>
    <submittedName>
        <fullName evidence="1">Uncharacterized protein</fullName>
    </submittedName>
</protein>
<evidence type="ECO:0000313" key="1">
    <source>
        <dbReference type="EMBL" id="KAH6926042.1"/>
    </source>
</evidence>
<comment type="caution">
    <text evidence="1">The sequence shown here is derived from an EMBL/GenBank/DDBJ whole genome shotgun (WGS) entry which is preliminary data.</text>
</comment>